<dbReference type="GO" id="GO:0047545">
    <property type="term" value="F:(S)-2-hydroxyglutarate dehydrogenase activity"/>
    <property type="evidence" value="ECO:0007669"/>
    <property type="project" value="UniProtKB-EC"/>
</dbReference>
<feature type="domain" description="FAD dependent oxidoreductase" evidence="9">
    <location>
        <begin position="90"/>
        <end position="495"/>
    </location>
</feature>
<keyword evidence="2" id="KW-0285">Flavoprotein</keyword>
<dbReference type="InterPro" id="IPR036188">
    <property type="entry name" value="FAD/NAD-bd_sf"/>
</dbReference>
<keyword evidence="4" id="KW-0560">Oxidoreductase</keyword>
<dbReference type="EMBL" id="CBTN010000002">
    <property type="protein sequence ID" value="CDH48972.1"/>
    <property type="molecule type" value="Genomic_DNA"/>
</dbReference>
<dbReference type="Proteomes" id="UP000027586">
    <property type="component" value="Unassembled WGS sequence"/>
</dbReference>
<evidence type="ECO:0000256" key="2">
    <source>
        <dbReference type="ARBA" id="ARBA00022630"/>
    </source>
</evidence>
<proteinExistence type="inferred from homology"/>
<keyword evidence="3" id="KW-0274">FAD</keyword>
<accession>A0A068RH51</accession>
<sequence length="528" mass="57692">MVFARSARMFARGGRMPAITMGAFAATGMAYMAIRPEPTKVHAEQKMSFWETLPGENVPVNPGLAKLRGPAAEERFRTALSQNNGKTDFDVVIVGGGIIGLATARELLKRFPNMTVAVLEKEREVAAHQTGHNSGVIHAGIYYKPGSRMAYTCVRGAELMYEYCKQNQLPVERCGKLIVAVNEKEHKEVERLYKIATTNGVKDLQVLDSEEIRRLEPNVVAYSALYSPNTGITDYGLVAQCIANEIVQSGRAEIKLAFEASKFEQRPDGRIEIWGVEPKQRGPTLKVSAKNVITCAGFYSDRVAGLAGGNPNKAKVVTFRGTYYQLKPEYRGICRMNVYPVPSGGGIPVGVHFTPTVNTRRGIQMIVGPGACLTFTREGYSFFDFKLSDLWDSLTNVNLMMFALKNPSLSIGELYKDMNKRAFLRAAQAYVPGLTEDMVEESFAGVMSQVFEDGGIAANDYILERKVMDGKILCVRNAPTPACTASLAIAEMLADTATEDFGWEGAEKVTENKKVAAAGTQQVVSAAA</sequence>
<evidence type="ECO:0000259" key="9">
    <source>
        <dbReference type="Pfam" id="PF01266"/>
    </source>
</evidence>
<organism evidence="10 11">
    <name type="scientific">Lichtheimia corymbifera JMRC:FSU:9682</name>
    <dbReference type="NCBI Taxonomy" id="1263082"/>
    <lineage>
        <taxon>Eukaryota</taxon>
        <taxon>Fungi</taxon>
        <taxon>Fungi incertae sedis</taxon>
        <taxon>Mucoromycota</taxon>
        <taxon>Mucoromycotina</taxon>
        <taxon>Mucoromycetes</taxon>
        <taxon>Mucorales</taxon>
        <taxon>Lichtheimiaceae</taxon>
        <taxon>Lichtheimia</taxon>
    </lineage>
</organism>
<evidence type="ECO:0000256" key="7">
    <source>
        <dbReference type="ARBA" id="ARBA00038878"/>
    </source>
</evidence>
<keyword evidence="11" id="KW-1185">Reference proteome</keyword>
<comment type="caution">
    <text evidence="10">The sequence shown here is derived from an EMBL/GenBank/DDBJ whole genome shotgun (WGS) entry which is preliminary data.</text>
</comment>
<comment type="cofactor">
    <cofactor evidence="1">
        <name>FAD</name>
        <dbReference type="ChEBI" id="CHEBI:57692"/>
    </cofactor>
</comment>
<comment type="similarity">
    <text evidence="6">Belongs to the L2HGDH family.</text>
</comment>
<evidence type="ECO:0000256" key="8">
    <source>
        <dbReference type="ARBA" id="ARBA00041137"/>
    </source>
</evidence>
<protein>
    <recommendedName>
        <fullName evidence="8">L-2-hydroxyglutarate dehydrogenase, mitochondrial</fullName>
        <ecNumber evidence="7">1.1.99.2</ecNumber>
    </recommendedName>
</protein>
<dbReference type="InterPro" id="IPR006076">
    <property type="entry name" value="FAD-dep_OxRdtase"/>
</dbReference>
<evidence type="ECO:0000313" key="11">
    <source>
        <dbReference type="Proteomes" id="UP000027586"/>
    </source>
</evidence>
<dbReference type="NCBIfam" id="NF008726">
    <property type="entry name" value="PRK11728.1"/>
    <property type="match status" value="1"/>
</dbReference>
<dbReference type="Gene3D" id="3.30.9.10">
    <property type="entry name" value="D-Amino Acid Oxidase, subunit A, domain 2"/>
    <property type="match status" value="1"/>
</dbReference>
<evidence type="ECO:0000256" key="5">
    <source>
        <dbReference type="ARBA" id="ARBA00036066"/>
    </source>
</evidence>
<dbReference type="PANTHER" id="PTHR43104">
    <property type="entry name" value="L-2-HYDROXYGLUTARATE DEHYDROGENASE, MITOCHONDRIAL"/>
    <property type="match status" value="1"/>
</dbReference>
<evidence type="ECO:0000256" key="1">
    <source>
        <dbReference type="ARBA" id="ARBA00001974"/>
    </source>
</evidence>
<name>A0A068RH51_9FUNG</name>
<dbReference type="PANTHER" id="PTHR43104:SF3">
    <property type="entry name" value="FAD DEPENDENT OXIDOREDUCTASE DOMAIN-CONTAINING PROTEIN"/>
    <property type="match status" value="1"/>
</dbReference>
<comment type="catalytic activity">
    <reaction evidence="5">
        <text>(S)-2-hydroxyglutarate + A = 2-oxoglutarate + AH2</text>
        <dbReference type="Rhea" id="RHEA:21252"/>
        <dbReference type="ChEBI" id="CHEBI:13193"/>
        <dbReference type="ChEBI" id="CHEBI:16782"/>
        <dbReference type="ChEBI" id="CHEBI:16810"/>
        <dbReference type="ChEBI" id="CHEBI:17499"/>
        <dbReference type="EC" id="1.1.99.2"/>
    </reaction>
</comment>
<dbReference type="OrthoDB" id="498204at2759"/>
<evidence type="ECO:0000313" key="10">
    <source>
        <dbReference type="EMBL" id="CDH48972.1"/>
    </source>
</evidence>
<dbReference type="AlphaFoldDB" id="A0A068RH51"/>
<dbReference type="STRING" id="1263082.A0A068RH51"/>
<dbReference type="EC" id="1.1.99.2" evidence="7"/>
<dbReference type="Gene3D" id="3.50.50.60">
    <property type="entry name" value="FAD/NAD(P)-binding domain"/>
    <property type="match status" value="1"/>
</dbReference>
<evidence type="ECO:0000256" key="3">
    <source>
        <dbReference type="ARBA" id="ARBA00022827"/>
    </source>
</evidence>
<evidence type="ECO:0000256" key="6">
    <source>
        <dbReference type="ARBA" id="ARBA00037941"/>
    </source>
</evidence>
<dbReference type="VEuPathDB" id="FungiDB:LCOR_00735.1"/>
<dbReference type="Pfam" id="PF01266">
    <property type="entry name" value="DAO"/>
    <property type="match status" value="1"/>
</dbReference>
<reference evidence="10" key="1">
    <citation type="submission" date="2013-08" db="EMBL/GenBank/DDBJ databases">
        <title>Gene expansion shapes genome architecture in the human pathogen Lichtheimia corymbifera: an evolutionary genomics analysis in the ancient terrestrial Mucorales (Mucoromycotina).</title>
        <authorList>
            <person name="Schwartze V.U."/>
            <person name="Winter S."/>
            <person name="Shelest E."/>
            <person name="Marcet-Houben M."/>
            <person name="Horn F."/>
            <person name="Wehner S."/>
            <person name="Hoffmann K."/>
            <person name="Riege K."/>
            <person name="Sammeth M."/>
            <person name="Nowrousian M."/>
            <person name="Valiante V."/>
            <person name="Linde J."/>
            <person name="Jacobsen I.D."/>
            <person name="Marz M."/>
            <person name="Brakhage A.A."/>
            <person name="Gabaldon T."/>
            <person name="Bocker S."/>
            <person name="Voigt K."/>
        </authorList>
    </citation>
    <scope>NUCLEOTIDE SEQUENCE [LARGE SCALE GENOMIC DNA]</scope>
    <source>
        <strain evidence="10">FSU 9682</strain>
    </source>
</reference>
<dbReference type="SUPFAM" id="SSF51905">
    <property type="entry name" value="FAD/NAD(P)-binding domain"/>
    <property type="match status" value="1"/>
</dbReference>
<gene>
    <name evidence="10" type="ORF">LCOR_00735.1</name>
</gene>
<evidence type="ECO:0000256" key="4">
    <source>
        <dbReference type="ARBA" id="ARBA00023002"/>
    </source>
</evidence>